<dbReference type="VEuPathDB" id="FungiDB:AAP_04863"/>
<comment type="caution">
    <text evidence="2">The sequence shown here is derived from an EMBL/GenBank/DDBJ whole genome shotgun (WGS) entry which is preliminary data.</text>
</comment>
<dbReference type="EMBL" id="AZGZ01000025">
    <property type="protein sequence ID" value="KZZ88540.1"/>
    <property type="molecule type" value="Genomic_DNA"/>
</dbReference>
<protein>
    <submittedName>
        <fullName evidence="2">Uncharacterized protein</fullName>
    </submittedName>
</protein>
<keyword evidence="3" id="KW-1185">Reference proteome</keyword>
<evidence type="ECO:0000313" key="3">
    <source>
        <dbReference type="Proteomes" id="UP000242877"/>
    </source>
</evidence>
<name>A0A166N9N7_9EURO</name>
<dbReference type="OrthoDB" id="5425043at2759"/>
<gene>
    <name evidence="2" type="ORF">AAP_04863</name>
</gene>
<proteinExistence type="predicted"/>
<feature type="region of interest" description="Disordered" evidence="1">
    <location>
        <begin position="1"/>
        <end position="56"/>
    </location>
</feature>
<organism evidence="2 3">
    <name type="scientific">Ascosphaera apis ARSEF 7405</name>
    <dbReference type="NCBI Taxonomy" id="392613"/>
    <lineage>
        <taxon>Eukaryota</taxon>
        <taxon>Fungi</taxon>
        <taxon>Dikarya</taxon>
        <taxon>Ascomycota</taxon>
        <taxon>Pezizomycotina</taxon>
        <taxon>Eurotiomycetes</taxon>
        <taxon>Eurotiomycetidae</taxon>
        <taxon>Onygenales</taxon>
        <taxon>Ascosphaeraceae</taxon>
        <taxon>Ascosphaera</taxon>
    </lineage>
</organism>
<evidence type="ECO:0000313" key="2">
    <source>
        <dbReference type="EMBL" id="KZZ88540.1"/>
    </source>
</evidence>
<dbReference type="Proteomes" id="UP000242877">
    <property type="component" value="Unassembled WGS sequence"/>
</dbReference>
<sequence length="294" mass="34965">MVAFRAKSVPAPFYPTQPREGEEYGSGDAIFATQQRDINTEGENREQEEEDEESELKRRRLFRLAESEDAYEAELANERFIRRKMRWHYFFTFSNDKVRTFIHRTMPELKDDVVRNDAYERFLRGTTREWKYESLKRMKNFVANEIRNQKTAPGLGLACTDEYRHLHEYFYSTFDEDNFYQVLYWLKNVIELEGSSELGKWYAKEIFSNLAVKCKIYLSKVERGDADAASYWEEVKLFWAAQGTNEKLAGVGKEHFKERIEKPKKTTNKTAKARQQEKIRKLHREFVVSPRPGQ</sequence>
<reference evidence="2 3" key="1">
    <citation type="journal article" date="2016" name="Genome Biol. Evol.">
        <title>Divergent and convergent evolution of fungal pathogenicity.</title>
        <authorList>
            <person name="Shang Y."/>
            <person name="Xiao G."/>
            <person name="Zheng P."/>
            <person name="Cen K."/>
            <person name="Zhan S."/>
            <person name="Wang C."/>
        </authorList>
    </citation>
    <scope>NUCLEOTIDE SEQUENCE [LARGE SCALE GENOMIC DNA]</scope>
    <source>
        <strain evidence="2 3">ARSEF 7405</strain>
    </source>
</reference>
<dbReference type="AlphaFoldDB" id="A0A166N9N7"/>
<accession>A0A166N9N7</accession>
<evidence type="ECO:0000256" key="1">
    <source>
        <dbReference type="SAM" id="MobiDB-lite"/>
    </source>
</evidence>